<dbReference type="Proteomes" id="UP000644756">
    <property type="component" value="Unassembled WGS sequence"/>
</dbReference>
<comment type="caution">
    <text evidence="2">The sequence shown here is derived from an EMBL/GenBank/DDBJ whole genome shotgun (WGS) entry which is preliminary data.</text>
</comment>
<dbReference type="SUPFAM" id="SSF55729">
    <property type="entry name" value="Acyl-CoA N-acyltransferases (Nat)"/>
    <property type="match status" value="1"/>
</dbReference>
<dbReference type="InterPro" id="IPR000182">
    <property type="entry name" value="GNAT_dom"/>
</dbReference>
<feature type="domain" description="N-acetyltransferase" evidence="1">
    <location>
        <begin position="15"/>
        <end position="173"/>
    </location>
</feature>
<dbReference type="CDD" id="cd04301">
    <property type="entry name" value="NAT_SF"/>
    <property type="match status" value="1"/>
</dbReference>
<dbReference type="GO" id="GO:0016747">
    <property type="term" value="F:acyltransferase activity, transferring groups other than amino-acyl groups"/>
    <property type="evidence" value="ECO:0007669"/>
    <property type="project" value="InterPro"/>
</dbReference>
<dbReference type="EMBL" id="BMGR01000011">
    <property type="protein sequence ID" value="GGG14074.1"/>
    <property type="molecule type" value="Genomic_DNA"/>
</dbReference>
<evidence type="ECO:0000259" key="1">
    <source>
        <dbReference type="PROSITE" id="PS51186"/>
    </source>
</evidence>
<dbReference type="PROSITE" id="PS51186">
    <property type="entry name" value="GNAT"/>
    <property type="match status" value="1"/>
</dbReference>
<sequence length="181" mass="21342">MLGNGLTVIRLDRDATLYYLSDLIEVEQLVYEKRGRLYSTEKWDESQFLLDIPGKFETSWAVVKGDKLIAFLICSTPYPEMNHVHRVAVHPLYAGRKIGRKLMIKAYLEWKNMRQYKTITAIIREDHRLSMPFARLLGARIADKAFMSRFFEGLGRKNVQLFDEHFEDEYGVRYVLIFIQK</sequence>
<dbReference type="InterPro" id="IPR016181">
    <property type="entry name" value="Acyl_CoA_acyltransferase"/>
</dbReference>
<dbReference type="Pfam" id="PF00583">
    <property type="entry name" value="Acetyltransf_1"/>
    <property type="match status" value="1"/>
</dbReference>
<organism evidence="2 3">
    <name type="scientific">Paenibacillus abyssi</name>
    <dbReference type="NCBI Taxonomy" id="1340531"/>
    <lineage>
        <taxon>Bacteria</taxon>
        <taxon>Bacillati</taxon>
        <taxon>Bacillota</taxon>
        <taxon>Bacilli</taxon>
        <taxon>Bacillales</taxon>
        <taxon>Paenibacillaceae</taxon>
        <taxon>Paenibacillus</taxon>
    </lineage>
</organism>
<reference evidence="2" key="1">
    <citation type="journal article" date="2014" name="Int. J. Syst. Evol. Microbiol.">
        <title>Complete genome sequence of Corynebacterium casei LMG S-19264T (=DSM 44701T), isolated from a smear-ripened cheese.</title>
        <authorList>
            <consortium name="US DOE Joint Genome Institute (JGI-PGF)"/>
            <person name="Walter F."/>
            <person name="Albersmeier A."/>
            <person name="Kalinowski J."/>
            <person name="Ruckert C."/>
        </authorList>
    </citation>
    <scope>NUCLEOTIDE SEQUENCE</scope>
    <source>
        <strain evidence="2">CGMCC 1.12987</strain>
    </source>
</reference>
<evidence type="ECO:0000313" key="2">
    <source>
        <dbReference type="EMBL" id="GGG14074.1"/>
    </source>
</evidence>
<dbReference type="Gene3D" id="3.40.630.30">
    <property type="match status" value="1"/>
</dbReference>
<keyword evidence="3" id="KW-1185">Reference proteome</keyword>
<proteinExistence type="predicted"/>
<name>A0A917FYE4_9BACL</name>
<accession>A0A917FYE4</accession>
<dbReference type="AlphaFoldDB" id="A0A917FYE4"/>
<reference evidence="2" key="2">
    <citation type="submission" date="2020-09" db="EMBL/GenBank/DDBJ databases">
        <authorList>
            <person name="Sun Q."/>
            <person name="Zhou Y."/>
        </authorList>
    </citation>
    <scope>NUCLEOTIDE SEQUENCE</scope>
    <source>
        <strain evidence="2">CGMCC 1.12987</strain>
    </source>
</reference>
<evidence type="ECO:0000313" key="3">
    <source>
        <dbReference type="Proteomes" id="UP000644756"/>
    </source>
</evidence>
<protein>
    <recommendedName>
        <fullName evidence="1">N-acetyltransferase domain-containing protein</fullName>
    </recommendedName>
</protein>
<dbReference type="RefSeq" id="WP_188532238.1">
    <property type="nucleotide sequence ID" value="NZ_BMGR01000011.1"/>
</dbReference>
<gene>
    <name evidence="2" type="ORF">GCM10010916_33720</name>
</gene>